<proteinExistence type="predicted"/>
<keyword evidence="3" id="KW-1185">Reference proteome</keyword>
<sequence>MKTHQWMAVAAGVMVATSASAQSEAGGGGGGGGGGGSFGNAGQIVVSSDASGSLGYTTEGAGYGYLSIEPSVDYFLKENLSIGSGIRLRALFGDGDTLAAFGISARVGYNISLTDKISVWPKGVVTLFVGDDILATPEGTLAASTVILEGYAPFLYHVTPHFFLGAGPRLALGLGDDVEVTFGVATTIGGYF</sequence>
<feature type="chain" id="PRO_5045737432" description="Outer membrane protein beta-barrel domain-containing protein" evidence="1">
    <location>
        <begin position="22"/>
        <end position="192"/>
    </location>
</feature>
<keyword evidence="1" id="KW-0732">Signal</keyword>
<gene>
    <name evidence="2" type="ORF">JY572_27075</name>
</gene>
<evidence type="ECO:0000256" key="1">
    <source>
        <dbReference type="SAM" id="SignalP"/>
    </source>
</evidence>
<feature type="signal peptide" evidence="1">
    <location>
        <begin position="1"/>
        <end position="21"/>
    </location>
</feature>
<evidence type="ECO:0000313" key="3">
    <source>
        <dbReference type="Proteomes" id="UP000663090"/>
    </source>
</evidence>
<evidence type="ECO:0000313" key="2">
    <source>
        <dbReference type="EMBL" id="QSQ12032.1"/>
    </source>
</evidence>
<dbReference type="EMBL" id="CP071091">
    <property type="protein sequence ID" value="QSQ12032.1"/>
    <property type="molecule type" value="Genomic_DNA"/>
</dbReference>
<organism evidence="2 3">
    <name type="scientific">Myxococcus landrumensis</name>
    <dbReference type="NCBI Taxonomy" id="2813577"/>
    <lineage>
        <taxon>Bacteria</taxon>
        <taxon>Pseudomonadati</taxon>
        <taxon>Myxococcota</taxon>
        <taxon>Myxococcia</taxon>
        <taxon>Myxococcales</taxon>
        <taxon>Cystobacterineae</taxon>
        <taxon>Myxococcaceae</taxon>
        <taxon>Myxococcus</taxon>
    </lineage>
</organism>
<accession>A0ABX7N000</accession>
<protein>
    <recommendedName>
        <fullName evidence="4">Outer membrane protein beta-barrel domain-containing protein</fullName>
    </recommendedName>
</protein>
<dbReference type="RefSeq" id="WP_206713766.1">
    <property type="nucleotide sequence ID" value="NZ_CP071091.1"/>
</dbReference>
<dbReference type="Proteomes" id="UP000663090">
    <property type="component" value="Chromosome"/>
</dbReference>
<name>A0ABX7N000_9BACT</name>
<evidence type="ECO:0008006" key="4">
    <source>
        <dbReference type="Google" id="ProtNLM"/>
    </source>
</evidence>
<reference evidence="2 3" key="1">
    <citation type="submission" date="2021-02" db="EMBL/GenBank/DDBJ databases">
        <title>De Novo genome assembly of isolated myxobacteria.</title>
        <authorList>
            <person name="Stevens D.C."/>
        </authorList>
    </citation>
    <scope>NUCLEOTIDE SEQUENCE [LARGE SCALE GENOMIC DNA]</scope>
    <source>
        <strain evidence="2 3">SCHIC003</strain>
    </source>
</reference>